<evidence type="ECO:0000313" key="4">
    <source>
        <dbReference type="Proteomes" id="UP001209755"/>
    </source>
</evidence>
<feature type="chain" id="PRO_5045249298" evidence="2">
    <location>
        <begin position="27"/>
        <end position="393"/>
    </location>
</feature>
<name>A0ABT3HHF1_9HYPH</name>
<dbReference type="Proteomes" id="UP001209755">
    <property type="component" value="Unassembled WGS sequence"/>
</dbReference>
<feature type="region of interest" description="Disordered" evidence="1">
    <location>
        <begin position="164"/>
        <end position="184"/>
    </location>
</feature>
<keyword evidence="2" id="KW-0732">Signal</keyword>
<evidence type="ECO:0000313" key="3">
    <source>
        <dbReference type="EMBL" id="MCW2309834.1"/>
    </source>
</evidence>
<protein>
    <submittedName>
        <fullName evidence="3">Uncharacterized protein</fullName>
    </submittedName>
</protein>
<dbReference type="EMBL" id="JAOQNS010000015">
    <property type="protein sequence ID" value="MCW2309834.1"/>
    <property type="molecule type" value="Genomic_DNA"/>
</dbReference>
<dbReference type="RefSeq" id="WP_264603411.1">
    <property type="nucleotide sequence ID" value="NZ_JAOQNS010000015.1"/>
</dbReference>
<gene>
    <name evidence="3" type="ORF">M2319_004196</name>
</gene>
<feature type="signal peptide" evidence="2">
    <location>
        <begin position="1"/>
        <end position="26"/>
    </location>
</feature>
<sequence length="393" mass="42290">MGQGISRSGAVLAAAAISISLSGAFAGTAVAETERYAKVEGWTVVAVSRDGSFRSCRAAVRGRSGFLRIAFGGRAWTVSVPGDGRTGKFDGNLTIDDMSDAFRFRSGNGKRAAARVRPHVIDGIRAGRSLSATLNAGRMSWPLDGSAAALSAVEECFANKGRATPAAQRPAAPAKRRAAGACPGGDKPLPVTGLCPGEAREAFLSMRAPEDYRLEPGCRWVVNETPFAGADEVVMYLATECKGRTARLDFSAHNRGFEMKSSAGDVKITGITVDAADPEKSVQRFARQAIEDKQRRRDCTLQMAEDGQRYNLDLPPAEVRRLSAEGPYGWECGPYGTRDDASHWRIFGGYGWHFEVGQDAYASVSPESVRLLHRVDDGNSDSLDGWRVMYGDR</sequence>
<proteinExistence type="predicted"/>
<evidence type="ECO:0000256" key="1">
    <source>
        <dbReference type="SAM" id="MobiDB-lite"/>
    </source>
</evidence>
<evidence type="ECO:0000256" key="2">
    <source>
        <dbReference type="SAM" id="SignalP"/>
    </source>
</evidence>
<keyword evidence="4" id="KW-1185">Reference proteome</keyword>
<reference evidence="4" key="1">
    <citation type="submission" date="2023-07" db="EMBL/GenBank/DDBJ databases">
        <title>Genome sequencing of Purple Non-Sulfur Bacteria from various extreme environments.</title>
        <authorList>
            <person name="Mayer M."/>
        </authorList>
    </citation>
    <scope>NUCLEOTIDE SEQUENCE [LARGE SCALE GENOMIC DNA]</scope>
    <source>
        <strain evidence="4">DSM 17935</strain>
    </source>
</reference>
<accession>A0ABT3HHF1</accession>
<organism evidence="3 4">
    <name type="scientific">Rhodobium gokarnense</name>
    <dbReference type="NCBI Taxonomy" id="364296"/>
    <lineage>
        <taxon>Bacteria</taxon>
        <taxon>Pseudomonadati</taxon>
        <taxon>Pseudomonadota</taxon>
        <taxon>Alphaproteobacteria</taxon>
        <taxon>Hyphomicrobiales</taxon>
        <taxon>Rhodobiaceae</taxon>
        <taxon>Rhodobium</taxon>
    </lineage>
</organism>
<comment type="caution">
    <text evidence="3">The sequence shown here is derived from an EMBL/GenBank/DDBJ whole genome shotgun (WGS) entry which is preliminary data.</text>
</comment>